<evidence type="ECO:0000313" key="2">
    <source>
        <dbReference type="Proteomes" id="UP000813824"/>
    </source>
</evidence>
<proteinExistence type="predicted"/>
<dbReference type="AlphaFoldDB" id="A0A8K0XMI7"/>
<dbReference type="EMBL" id="JAEVFJ010000029">
    <property type="protein sequence ID" value="KAH8093241.1"/>
    <property type="molecule type" value="Genomic_DNA"/>
</dbReference>
<gene>
    <name evidence="1" type="ORF">BXZ70DRAFT_949587</name>
</gene>
<organism evidence="1 2">
    <name type="scientific">Cristinia sonorae</name>
    <dbReference type="NCBI Taxonomy" id="1940300"/>
    <lineage>
        <taxon>Eukaryota</taxon>
        <taxon>Fungi</taxon>
        <taxon>Dikarya</taxon>
        <taxon>Basidiomycota</taxon>
        <taxon>Agaricomycotina</taxon>
        <taxon>Agaricomycetes</taxon>
        <taxon>Agaricomycetidae</taxon>
        <taxon>Agaricales</taxon>
        <taxon>Pleurotineae</taxon>
        <taxon>Stephanosporaceae</taxon>
        <taxon>Cristinia</taxon>
    </lineage>
</organism>
<dbReference type="Proteomes" id="UP000813824">
    <property type="component" value="Unassembled WGS sequence"/>
</dbReference>
<protein>
    <submittedName>
        <fullName evidence="1">Uncharacterized protein</fullName>
    </submittedName>
</protein>
<dbReference type="OrthoDB" id="2751407at2759"/>
<accession>A0A8K0XMI7</accession>
<comment type="caution">
    <text evidence="1">The sequence shown here is derived from an EMBL/GenBank/DDBJ whole genome shotgun (WGS) entry which is preliminary data.</text>
</comment>
<reference evidence="1" key="1">
    <citation type="journal article" date="2021" name="New Phytol.">
        <title>Evolutionary innovations through gain and loss of genes in the ectomycorrhizal Boletales.</title>
        <authorList>
            <person name="Wu G."/>
            <person name="Miyauchi S."/>
            <person name="Morin E."/>
            <person name="Kuo A."/>
            <person name="Drula E."/>
            <person name="Varga T."/>
            <person name="Kohler A."/>
            <person name="Feng B."/>
            <person name="Cao Y."/>
            <person name="Lipzen A."/>
            <person name="Daum C."/>
            <person name="Hundley H."/>
            <person name="Pangilinan J."/>
            <person name="Johnson J."/>
            <person name="Barry K."/>
            <person name="LaButti K."/>
            <person name="Ng V."/>
            <person name="Ahrendt S."/>
            <person name="Min B."/>
            <person name="Choi I.G."/>
            <person name="Park H."/>
            <person name="Plett J.M."/>
            <person name="Magnuson J."/>
            <person name="Spatafora J.W."/>
            <person name="Nagy L.G."/>
            <person name="Henrissat B."/>
            <person name="Grigoriev I.V."/>
            <person name="Yang Z.L."/>
            <person name="Xu J."/>
            <person name="Martin F.M."/>
        </authorList>
    </citation>
    <scope>NUCLEOTIDE SEQUENCE</scope>
    <source>
        <strain evidence="1">KKN 215</strain>
    </source>
</reference>
<sequence>MLPVKTRLNWDVIVAILPLTIDENDREWLHRRSRVKRGTLLAFMKTCRSLYRAGMPLFLTGRLTIPDDISDVLSFCGLILGDPTHNWAGCVQTLSFGSLDWKPPGCKSPERKVLRDKLTATFRLLRNLTQLDFSNAESFCSLDLGHDSPIFCDAVADVASLTGIKWKEMGPEATRLVGELRAHLTDITICYAEGYQSPTEEITILDHHSPYLEQLTLSDYPAFRRGLTFPRLHTFNHQHSYFYPYTHTSGQLVDAFPVLKRLILQRDAVENDFPDFDFDETLQLREQNRSLLLARSHLHPPLEYLQTSVIKAYTFAFNFEIRSFAIDGLIKTDRTLDRLRVVIPDIRPTYLDISLSLSDLPVSTLDSLFVDGSIPQLTHLRIYLKWAEPKCQLMDIQSLGTSLISCFKKAPSLTTIAIEFNYTIGFSTDPEIMLQYAQTETALRTLHTEEYIRRIAQSVPDVSSVSTCIARSVPGPAYWRIKRTKTRDPSRMDAQFEREPGVSDDSDVGVEAIDEALGRKIMEIQGRHGWGWADVLNLEED</sequence>
<name>A0A8K0XMI7_9AGAR</name>
<evidence type="ECO:0000313" key="1">
    <source>
        <dbReference type="EMBL" id="KAH8093241.1"/>
    </source>
</evidence>
<keyword evidence="2" id="KW-1185">Reference proteome</keyword>